<evidence type="ECO:0000259" key="3">
    <source>
        <dbReference type="Pfam" id="PF01408"/>
    </source>
</evidence>
<evidence type="ECO:0000256" key="1">
    <source>
        <dbReference type="ARBA" id="ARBA00010928"/>
    </source>
</evidence>
<feature type="domain" description="Gfo/Idh/MocA-like oxidoreductase N-terminal" evidence="3">
    <location>
        <begin position="1"/>
        <end position="118"/>
    </location>
</feature>
<evidence type="ECO:0000256" key="2">
    <source>
        <dbReference type="ARBA" id="ARBA00023002"/>
    </source>
</evidence>
<keyword evidence="2" id="KW-0560">Oxidoreductase</keyword>
<dbReference type="SUPFAM" id="SSF51735">
    <property type="entry name" value="NAD(P)-binding Rossmann-fold domains"/>
    <property type="match status" value="1"/>
</dbReference>
<reference evidence="5 6" key="1">
    <citation type="submission" date="2020-09" db="EMBL/GenBank/DDBJ databases">
        <title>Novel species in genus Gordonia.</title>
        <authorList>
            <person name="Zhang G."/>
        </authorList>
    </citation>
    <scope>NUCLEOTIDE SEQUENCE [LARGE SCALE GENOMIC DNA]</scope>
    <source>
        <strain evidence="5 6">ON-33</strain>
    </source>
</reference>
<evidence type="ECO:0000313" key="5">
    <source>
        <dbReference type="EMBL" id="MBD1318664.1"/>
    </source>
</evidence>
<dbReference type="PANTHER" id="PTHR22604">
    <property type="entry name" value="OXIDOREDUCTASES"/>
    <property type="match status" value="1"/>
</dbReference>
<accession>A0ABR7W765</accession>
<dbReference type="Gene3D" id="3.30.360.10">
    <property type="entry name" value="Dihydrodipicolinate Reductase, domain 2"/>
    <property type="match status" value="1"/>
</dbReference>
<evidence type="ECO:0000259" key="4">
    <source>
        <dbReference type="Pfam" id="PF22725"/>
    </source>
</evidence>
<dbReference type="SUPFAM" id="SSF55347">
    <property type="entry name" value="Glyceraldehyde-3-phosphate dehydrogenase-like, C-terminal domain"/>
    <property type="match status" value="1"/>
</dbReference>
<dbReference type="EMBL" id="JACWMS010000001">
    <property type="protein sequence ID" value="MBD1318664.1"/>
    <property type="molecule type" value="Genomic_DNA"/>
</dbReference>
<gene>
    <name evidence="5" type="ORF">IDF66_03640</name>
</gene>
<dbReference type="InterPro" id="IPR050984">
    <property type="entry name" value="Gfo/Idh/MocA_domain"/>
</dbReference>
<feature type="domain" description="GFO/IDH/MocA-like oxidoreductase" evidence="4">
    <location>
        <begin position="133"/>
        <end position="247"/>
    </location>
</feature>
<evidence type="ECO:0000313" key="6">
    <source>
        <dbReference type="Proteomes" id="UP000602395"/>
    </source>
</evidence>
<dbReference type="Gene3D" id="3.40.50.720">
    <property type="entry name" value="NAD(P)-binding Rossmann-like Domain"/>
    <property type="match status" value="1"/>
</dbReference>
<dbReference type="Pfam" id="PF01408">
    <property type="entry name" value="GFO_IDH_MocA"/>
    <property type="match status" value="1"/>
</dbReference>
<sequence length="325" mass="34432">MRIGVLGASRIAESAIVGPAHALGHRLVAVAARDRGRAEAFAGKYGVERVLDTYQDVIDDPEVDVVYNPLANALHGPWNLAAVHAGKPVLSEKPFARNASEARQVAAAARAAGVPILEGFHYLFHPLMARTFELLDSGSIGAVRHVEVVMAMPSPGDGDPRWSYELAGGALMDLGCYSLHVSRVLGAWCGGAPEVAGGRAVLRGPQIDESAVLDIRYPNGASGTHAISMVAGEYVFSLRIVGDDGSLYLHDYLAPSRDDRLTIVSSSGGTVAVEHLGTRSTYTYQLEALAIAIAHGTALPIGLDDAVENMRYLDDAYRAVGLDPR</sequence>
<proteinExistence type="inferred from homology"/>
<comment type="similarity">
    <text evidence="1">Belongs to the Gfo/Idh/MocA family.</text>
</comment>
<dbReference type="Pfam" id="PF22725">
    <property type="entry name" value="GFO_IDH_MocA_C3"/>
    <property type="match status" value="1"/>
</dbReference>
<dbReference type="PANTHER" id="PTHR22604:SF105">
    <property type="entry name" value="TRANS-1,2-DIHYDROBENZENE-1,2-DIOL DEHYDROGENASE"/>
    <property type="match status" value="1"/>
</dbReference>
<dbReference type="InterPro" id="IPR000683">
    <property type="entry name" value="Gfo/Idh/MocA-like_OxRdtase_N"/>
</dbReference>
<dbReference type="InterPro" id="IPR036291">
    <property type="entry name" value="NAD(P)-bd_dom_sf"/>
</dbReference>
<dbReference type="InterPro" id="IPR055170">
    <property type="entry name" value="GFO_IDH_MocA-like_dom"/>
</dbReference>
<name>A0ABR7W765_9ACTN</name>
<protein>
    <submittedName>
        <fullName evidence="5">Gfo/Idh/MocA family oxidoreductase</fullName>
    </submittedName>
</protein>
<organism evidence="5 6">
    <name type="scientific">Gordonia hankookensis</name>
    <dbReference type="NCBI Taxonomy" id="589403"/>
    <lineage>
        <taxon>Bacteria</taxon>
        <taxon>Bacillati</taxon>
        <taxon>Actinomycetota</taxon>
        <taxon>Actinomycetes</taxon>
        <taxon>Mycobacteriales</taxon>
        <taxon>Gordoniaceae</taxon>
        <taxon>Gordonia</taxon>
    </lineage>
</organism>
<dbReference type="Proteomes" id="UP000602395">
    <property type="component" value="Unassembled WGS sequence"/>
</dbReference>
<keyword evidence="6" id="KW-1185">Reference proteome</keyword>
<comment type="caution">
    <text evidence="5">The sequence shown here is derived from an EMBL/GenBank/DDBJ whole genome shotgun (WGS) entry which is preliminary data.</text>
</comment>